<evidence type="ECO:0000256" key="2">
    <source>
        <dbReference type="ARBA" id="ARBA00023054"/>
    </source>
</evidence>
<dbReference type="AlphaFoldDB" id="A0A0D3K5A9"/>
<dbReference type="InterPro" id="IPR039750">
    <property type="entry name" value="DRC1/DRC2"/>
</dbReference>
<reference evidence="7" key="2">
    <citation type="submission" date="2024-10" db="UniProtKB">
        <authorList>
            <consortium name="EnsemblProtists"/>
        </authorList>
    </citation>
    <scope>IDENTIFICATION</scope>
</reference>
<dbReference type="KEGG" id="ehx:EMIHUDRAFT_63754"/>
<feature type="coiled-coil region" evidence="3">
    <location>
        <begin position="281"/>
        <end position="326"/>
    </location>
</feature>
<comment type="similarity">
    <text evidence="1">Belongs to the DRC1 family.</text>
</comment>
<dbReference type="PANTHER" id="PTHR21625:SF1">
    <property type="entry name" value="DYNEIN REGULATORY COMPLEX PROTEIN 1"/>
    <property type="match status" value="1"/>
</dbReference>
<feature type="compositionally biased region" description="Polar residues" evidence="4">
    <location>
        <begin position="496"/>
        <end position="510"/>
    </location>
</feature>
<dbReference type="STRING" id="2903.R1FCG6"/>
<dbReference type="EnsemblProtists" id="EOD30944">
    <property type="protein sequence ID" value="EOD30944"/>
    <property type="gene ID" value="EMIHUDRAFT_63754"/>
</dbReference>
<feature type="region of interest" description="Disordered" evidence="4">
    <location>
        <begin position="493"/>
        <end position="517"/>
    </location>
</feature>
<feature type="compositionally biased region" description="Low complexity" evidence="4">
    <location>
        <begin position="386"/>
        <end position="398"/>
    </location>
</feature>
<dbReference type="RefSeq" id="XP_005783373.1">
    <property type="nucleotide sequence ID" value="XM_005783316.1"/>
</dbReference>
<evidence type="ECO:0000259" key="6">
    <source>
        <dbReference type="Pfam" id="PF14775"/>
    </source>
</evidence>
<dbReference type="Proteomes" id="UP000013827">
    <property type="component" value="Unassembled WGS sequence"/>
</dbReference>
<feature type="domain" description="Dynein regulatory complex protein 1/2 N-terminal" evidence="5">
    <location>
        <begin position="33"/>
        <end position="133"/>
    </location>
</feature>
<dbReference type="GO" id="GO:0070286">
    <property type="term" value="P:axonemal dynein complex assembly"/>
    <property type="evidence" value="ECO:0007669"/>
    <property type="project" value="InterPro"/>
</dbReference>
<dbReference type="PANTHER" id="PTHR21625">
    <property type="entry name" value="NYD-SP28 PROTEIN"/>
    <property type="match status" value="1"/>
</dbReference>
<dbReference type="GO" id="GO:0003352">
    <property type="term" value="P:regulation of cilium movement"/>
    <property type="evidence" value="ECO:0007669"/>
    <property type="project" value="TreeGrafter"/>
</dbReference>
<evidence type="ECO:0008006" key="9">
    <source>
        <dbReference type="Google" id="ProtNLM"/>
    </source>
</evidence>
<dbReference type="Pfam" id="PF14772">
    <property type="entry name" value="NYD-SP28"/>
    <property type="match status" value="1"/>
</dbReference>
<dbReference type="InterPro" id="IPR029440">
    <property type="entry name" value="DRC1_C"/>
</dbReference>
<evidence type="ECO:0000256" key="3">
    <source>
        <dbReference type="SAM" id="Coils"/>
    </source>
</evidence>
<dbReference type="InterPro" id="IPR039505">
    <property type="entry name" value="DRC1/2_N"/>
</dbReference>
<name>A0A0D3K5A9_EMIH1</name>
<dbReference type="OMA" id="LDFMMAR"/>
<proteinExistence type="inferred from homology"/>
<dbReference type="GO" id="GO:0005858">
    <property type="term" value="C:axonemal dynein complex"/>
    <property type="evidence" value="ECO:0007669"/>
    <property type="project" value="InterPro"/>
</dbReference>
<dbReference type="eggNOG" id="ENOG502QQ2B">
    <property type="taxonomic scope" value="Eukaryota"/>
</dbReference>
<feature type="coiled-coil region" evidence="3">
    <location>
        <begin position="83"/>
        <end position="248"/>
    </location>
</feature>
<evidence type="ECO:0000256" key="4">
    <source>
        <dbReference type="SAM" id="MobiDB-lite"/>
    </source>
</evidence>
<evidence type="ECO:0000256" key="1">
    <source>
        <dbReference type="ARBA" id="ARBA00009688"/>
    </source>
</evidence>
<sequence>MESRSNQQIAETRAHIKALTTEGESEVTAVRIARDQQENERRISQEVSRQARRRKLLYEAEGSARQNAVVAMKWSSLVDKEVAQELKAEIEAQREACDGIIEVKDSLLAEFRLELKQRDEEYVKALKKQAEDVDDLLEQMGRQLASLRQMHEEEVDEVETSFMQERHERMQAHEAEVQALMSRRREREESYLEARKHRIEEDQRRLEAARVQAAEDYSVLKIKLETEIQTLEKQLEEMRATYQLNQEKLDYNYRVLVERDTENTTTIKHQKRKLTRMADVLSALRAKHAREEKRYKQENAELTEDYKRVTEQFKDLQAKFQHFEESDTRRYRDVWQMNEEIVTGLMRKVLQADKIIHEQQLGLHWFPPSEQLFVAGRGDGGSTHPASSADSAAVSSRGSVDNDGVQRMLGLLCDEAGFLVEQKVLKLLEPLPVEEQNLLKIDSILKVLGVQGAADLQKLLSFFVADAESGELIHPNDAMKAIKAFIEEHQRGTRDSLGQSSRSLASTQGAQGPRGEEREFWERMSSVISGKTYRVWGALERALQRYHTLLTSRSGVIDEVRDLQQQNDELKALLNQYLSSKINEDLHVPPTHTIRLDGSSFHGG</sequence>
<feature type="region of interest" description="Disordered" evidence="4">
    <location>
        <begin position="377"/>
        <end position="398"/>
    </location>
</feature>
<dbReference type="GeneID" id="17276216"/>
<evidence type="ECO:0000313" key="8">
    <source>
        <dbReference type="Proteomes" id="UP000013827"/>
    </source>
</evidence>
<keyword evidence="2 3" id="KW-0175">Coiled coil</keyword>
<organism evidence="7 8">
    <name type="scientific">Emiliania huxleyi (strain CCMP1516)</name>
    <dbReference type="NCBI Taxonomy" id="280463"/>
    <lineage>
        <taxon>Eukaryota</taxon>
        <taxon>Haptista</taxon>
        <taxon>Haptophyta</taxon>
        <taxon>Prymnesiophyceae</taxon>
        <taxon>Isochrysidales</taxon>
        <taxon>Noelaerhabdaceae</taxon>
        <taxon>Emiliania</taxon>
    </lineage>
</organism>
<protein>
    <recommendedName>
        <fullName evidence="9">Dynein regulatory complex protein 1</fullName>
    </recommendedName>
</protein>
<evidence type="ECO:0000259" key="5">
    <source>
        <dbReference type="Pfam" id="PF14772"/>
    </source>
</evidence>
<dbReference type="Pfam" id="PF14775">
    <property type="entry name" value="NYD-SP28_assoc"/>
    <property type="match status" value="1"/>
</dbReference>
<evidence type="ECO:0000313" key="7">
    <source>
        <dbReference type="EnsemblProtists" id="EOD30944"/>
    </source>
</evidence>
<dbReference type="PaxDb" id="2903-EOD30944"/>
<accession>A0A0D3K5A9</accession>
<feature type="domain" description="Dynein regulatory complex protein 1 C-terminal" evidence="6">
    <location>
        <begin position="519"/>
        <end position="578"/>
    </location>
</feature>
<dbReference type="GO" id="GO:0060285">
    <property type="term" value="P:cilium-dependent cell motility"/>
    <property type="evidence" value="ECO:0007669"/>
    <property type="project" value="TreeGrafter"/>
</dbReference>
<reference evidence="8" key="1">
    <citation type="journal article" date="2013" name="Nature">
        <title>Pan genome of the phytoplankton Emiliania underpins its global distribution.</title>
        <authorList>
            <person name="Read B.A."/>
            <person name="Kegel J."/>
            <person name="Klute M.J."/>
            <person name="Kuo A."/>
            <person name="Lefebvre S.C."/>
            <person name="Maumus F."/>
            <person name="Mayer C."/>
            <person name="Miller J."/>
            <person name="Monier A."/>
            <person name="Salamov A."/>
            <person name="Young J."/>
            <person name="Aguilar M."/>
            <person name="Claverie J.M."/>
            <person name="Frickenhaus S."/>
            <person name="Gonzalez K."/>
            <person name="Herman E.K."/>
            <person name="Lin Y.C."/>
            <person name="Napier J."/>
            <person name="Ogata H."/>
            <person name="Sarno A.F."/>
            <person name="Shmutz J."/>
            <person name="Schroeder D."/>
            <person name="de Vargas C."/>
            <person name="Verret F."/>
            <person name="von Dassow P."/>
            <person name="Valentin K."/>
            <person name="Van de Peer Y."/>
            <person name="Wheeler G."/>
            <person name="Dacks J.B."/>
            <person name="Delwiche C.F."/>
            <person name="Dyhrman S.T."/>
            <person name="Glockner G."/>
            <person name="John U."/>
            <person name="Richards T."/>
            <person name="Worden A.Z."/>
            <person name="Zhang X."/>
            <person name="Grigoriev I.V."/>
            <person name="Allen A.E."/>
            <person name="Bidle K."/>
            <person name="Borodovsky M."/>
            <person name="Bowler C."/>
            <person name="Brownlee C."/>
            <person name="Cock J.M."/>
            <person name="Elias M."/>
            <person name="Gladyshev V.N."/>
            <person name="Groth M."/>
            <person name="Guda C."/>
            <person name="Hadaegh A."/>
            <person name="Iglesias-Rodriguez M.D."/>
            <person name="Jenkins J."/>
            <person name="Jones B.M."/>
            <person name="Lawson T."/>
            <person name="Leese F."/>
            <person name="Lindquist E."/>
            <person name="Lobanov A."/>
            <person name="Lomsadze A."/>
            <person name="Malik S.B."/>
            <person name="Marsh M.E."/>
            <person name="Mackinder L."/>
            <person name="Mock T."/>
            <person name="Mueller-Roeber B."/>
            <person name="Pagarete A."/>
            <person name="Parker M."/>
            <person name="Probert I."/>
            <person name="Quesneville H."/>
            <person name="Raines C."/>
            <person name="Rensing S.A."/>
            <person name="Riano-Pachon D.M."/>
            <person name="Richier S."/>
            <person name="Rokitta S."/>
            <person name="Shiraiwa Y."/>
            <person name="Soanes D.M."/>
            <person name="van der Giezen M."/>
            <person name="Wahlund T.M."/>
            <person name="Williams B."/>
            <person name="Wilson W."/>
            <person name="Wolfe G."/>
            <person name="Wurch L.L."/>
        </authorList>
    </citation>
    <scope>NUCLEOTIDE SEQUENCE</scope>
</reference>
<feature type="coiled-coil region" evidence="3">
    <location>
        <begin position="553"/>
        <end position="583"/>
    </location>
</feature>
<keyword evidence="8" id="KW-1185">Reference proteome</keyword>
<dbReference type="HOGENOM" id="CLU_012489_0_0_1"/>